<dbReference type="EMBL" id="UPHU01000001">
    <property type="protein sequence ID" value="VBA53751.1"/>
    <property type="molecule type" value="Genomic_DNA"/>
</dbReference>
<dbReference type="Proteomes" id="UP000268285">
    <property type="component" value="Unassembled WGS sequence"/>
</dbReference>
<reference evidence="1 2" key="1">
    <citation type="submission" date="2018-09" db="EMBL/GenBank/DDBJ databases">
        <authorList>
            <person name="Tagini F."/>
        </authorList>
    </citation>
    <scope>NUCLEOTIDE SEQUENCE [LARGE SCALE GENOMIC DNA]</scope>
    <source>
        <strain evidence="1 2">MK142</strain>
    </source>
</reference>
<accession>A0A498QW88</accession>
<name>A0A498QW88_9MYCO</name>
<proteinExistence type="predicted"/>
<keyword evidence="2" id="KW-1185">Reference proteome</keyword>
<protein>
    <submittedName>
        <fullName evidence="1">Uncharacterized protein</fullName>
    </submittedName>
</protein>
<sequence length="73" mass="7394">MLDVIGLLLEPLVVQVSSLNPPCAVKVMASLPALIWVPSLAASMAAATPLVNATAPSAAAAPRVPRRPLAALE</sequence>
<gene>
    <name evidence="1" type="ORF">LAUMK142_04273</name>
</gene>
<evidence type="ECO:0000313" key="2">
    <source>
        <dbReference type="Proteomes" id="UP000268285"/>
    </source>
</evidence>
<evidence type="ECO:0000313" key="1">
    <source>
        <dbReference type="EMBL" id="VBA53751.1"/>
    </source>
</evidence>
<dbReference type="AlphaFoldDB" id="A0A498QW88"/>
<organism evidence="1 2">
    <name type="scientific">Mycobacterium pseudokansasii</name>
    <dbReference type="NCBI Taxonomy" id="2341080"/>
    <lineage>
        <taxon>Bacteria</taxon>
        <taxon>Bacillati</taxon>
        <taxon>Actinomycetota</taxon>
        <taxon>Actinomycetes</taxon>
        <taxon>Mycobacteriales</taxon>
        <taxon>Mycobacteriaceae</taxon>
        <taxon>Mycobacterium</taxon>
    </lineage>
</organism>